<dbReference type="InterPro" id="IPR005180">
    <property type="entry name" value="DUF302"/>
</dbReference>
<dbReference type="InterPro" id="IPR016796">
    <property type="entry name" value="UCP021774"/>
</dbReference>
<reference evidence="2" key="1">
    <citation type="submission" date="2018-06" db="EMBL/GenBank/DDBJ databases">
        <authorList>
            <person name="Zhirakovskaya E."/>
        </authorList>
    </citation>
    <scope>NUCLEOTIDE SEQUENCE</scope>
</reference>
<evidence type="ECO:0000259" key="1">
    <source>
        <dbReference type="Pfam" id="PF03625"/>
    </source>
</evidence>
<sequence>MEYSFTKKLSLSFEEALVSVKEALAKEGYGILTEIDFAETLKKRLGVTHDKYVILGACNPEFAYNAIQAEKEIGLFLPCNIIVYKDEGIVHVSAIRPTVAMGMIQNKELSDVAEKAEKKLSSVLSDLK</sequence>
<name>A0A3B0V3D8_9ZZZZ</name>
<dbReference type="SUPFAM" id="SSF103247">
    <property type="entry name" value="TT1751-like"/>
    <property type="match status" value="1"/>
</dbReference>
<protein>
    <recommendedName>
        <fullName evidence="1">DUF302 domain-containing protein</fullName>
    </recommendedName>
</protein>
<proteinExistence type="predicted"/>
<gene>
    <name evidence="2" type="ORF">MNBD_CPR01-104</name>
</gene>
<dbReference type="CDD" id="cd14797">
    <property type="entry name" value="DUF302"/>
    <property type="match status" value="1"/>
</dbReference>
<dbReference type="PANTHER" id="PTHR38342">
    <property type="entry name" value="SLR5037 PROTEIN"/>
    <property type="match status" value="1"/>
</dbReference>
<dbReference type="Gene3D" id="3.30.310.70">
    <property type="entry name" value="TT1751-like domain"/>
    <property type="match status" value="1"/>
</dbReference>
<dbReference type="AlphaFoldDB" id="A0A3B0V3D8"/>
<accession>A0A3B0V3D8</accession>
<evidence type="ECO:0000313" key="2">
    <source>
        <dbReference type="EMBL" id="VAW32387.1"/>
    </source>
</evidence>
<dbReference type="PANTHER" id="PTHR38342:SF1">
    <property type="entry name" value="SLR5037 PROTEIN"/>
    <property type="match status" value="1"/>
</dbReference>
<dbReference type="Pfam" id="PF03625">
    <property type="entry name" value="DUF302"/>
    <property type="match status" value="1"/>
</dbReference>
<organism evidence="2">
    <name type="scientific">hydrothermal vent metagenome</name>
    <dbReference type="NCBI Taxonomy" id="652676"/>
    <lineage>
        <taxon>unclassified sequences</taxon>
        <taxon>metagenomes</taxon>
        <taxon>ecological metagenomes</taxon>
    </lineage>
</organism>
<dbReference type="EMBL" id="UOEV01000043">
    <property type="protein sequence ID" value="VAW32387.1"/>
    <property type="molecule type" value="Genomic_DNA"/>
</dbReference>
<dbReference type="InterPro" id="IPR035923">
    <property type="entry name" value="TT1751-like_sf"/>
</dbReference>
<dbReference type="PIRSF" id="PIRSF021774">
    <property type="entry name" value="UCP021774"/>
    <property type="match status" value="1"/>
</dbReference>
<feature type="domain" description="DUF302" evidence="1">
    <location>
        <begin position="35"/>
        <end position="97"/>
    </location>
</feature>